<dbReference type="CDD" id="cd00090">
    <property type="entry name" value="HTH_ARSR"/>
    <property type="match status" value="1"/>
</dbReference>
<dbReference type="GeneID" id="64088992"/>
<dbReference type="EMBL" id="NWTN01000010">
    <property type="protein sequence ID" value="PRQ66665.1"/>
    <property type="molecule type" value="Genomic_DNA"/>
</dbReference>
<evidence type="ECO:0000256" key="2">
    <source>
        <dbReference type="PROSITE-ProRule" id="PRU00169"/>
    </source>
</evidence>
<dbReference type="Proteomes" id="UP000238163">
    <property type="component" value="Unassembled WGS sequence"/>
</dbReference>
<dbReference type="CDD" id="cd00156">
    <property type="entry name" value="REC"/>
    <property type="match status" value="1"/>
</dbReference>
<keyword evidence="2" id="KW-0597">Phosphoprotein</keyword>
<evidence type="ECO:0000256" key="1">
    <source>
        <dbReference type="ARBA" id="ARBA00023125"/>
    </source>
</evidence>
<dbReference type="Gene3D" id="1.10.10.10">
    <property type="entry name" value="Winged helix-like DNA-binding domain superfamily/Winged helix DNA-binding domain"/>
    <property type="match status" value="1"/>
</dbReference>
<evidence type="ECO:0000313" key="5">
    <source>
        <dbReference type="EMBL" id="PRQ66665.1"/>
    </source>
</evidence>
<dbReference type="Pfam" id="PF00072">
    <property type="entry name" value="Response_reg"/>
    <property type="match status" value="1"/>
</dbReference>
<dbReference type="GO" id="GO:0000976">
    <property type="term" value="F:transcription cis-regulatory region binding"/>
    <property type="evidence" value="ECO:0007669"/>
    <property type="project" value="TreeGrafter"/>
</dbReference>
<dbReference type="InterPro" id="IPR001789">
    <property type="entry name" value="Sig_transdc_resp-reg_receiver"/>
</dbReference>
<dbReference type="InterPro" id="IPR036388">
    <property type="entry name" value="WH-like_DNA-bd_sf"/>
</dbReference>
<dbReference type="EMBL" id="CP033578">
    <property type="protein sequence ID" value="AYV24830.1"/>
    <property type="molecule type" value="Genomic_DNA"/>
</dbReference>
<dbReference type="Pfam" id="PF24038">
    <property type="entry name" value="DUF7347"/>
    <property type="match status" value="1"/>
</dbReference>
<dbReference type="SMART" id="SM00448">
    <property type="entry name" value="REC"/>
    <property type="match status" value="1"/>
</dbReference>
<keyword evidence="1" id="KW-0238">DNA-binding</keyword>
<accession>A0A2S9ZLU2</accession>
<dbReference type="Gene3D" id="3.40.50.2300">
    <property type="match status" value="1"/>
</dbReference>
<evidence type="ECO:0000313" key="6">
    <source>
        <dbReference type="Proteomes" id="UP000238163"/>
    </source>
</evidence>
<dbReference type="InterPro" id="IPR036390">
    <property type="entry name" value="WH_DNA-bd_sf"/>
</dbReference>
<evidence type="ECO:0000259" key="3">
    <source>
        <dbReference type="PROSITE" id="PS50110"/>
    </source>
</evidence>
<dbReference type="InterPro" id="IPR011991">
    <property type="entry name" value="ArsR-like_HTH"/>
</dbReference>
<evidence type="ECO:0000313" key="7">
    <source>
        <dbReference type="Proteomes" id="UP000279760"/>
    </source>
</evidence>
<dbReference type="InterPro" id="IPR039420">
    <property type="entry name" value="WalR-like"/>
</dbReference>
<dbReference type="InterPro" id="IPR055771">
    <property type="entry name" value="DUF7347"/>
</dbReference>
<dbReference type="GO" id="GO:0005829">
    <property type="term" value="C:cytosol"/>
    <property type="evidence" value="ECO:0007669"/>
    <property type="project" value="TreeGrafter"/>
</dbReference>
<dbReference type="GO" id="GO:0000156">
    <property type="term" value="F:phosphorelay response regulator activity"/>
    <property type="evidence" value="ECO:0007669"/>
    <property type="project" value="TreeGrafter"/>
</dbReference>
<dbReference type="Proteomes" id="UP000279760">
    <property type="component" value="Chromosome 2"/>
</dbReference>
<reference evidence="4 7" key="3">
    <citation type="submission" date="2018-11" db="EMBL/GenBank/DDBJ databases">
        <title>Complete Genome Sequence of Vbrio mediterranei 117-T6: a Potential Pathogen Bacteria Isolated from the Conchocelis of Pyropia.</title>
        <authorList>
            <person name="Liu Q."/>
        </authorList>
    </citation>
    <scope>NUCLEOTIDE SEQUENCE [LARGE SCALE GENOMIC DNA]</scope>
    <source>
        <strain evidence="4 7">117-T6</strain>
    </source>
</reference>
<dbReference type="SUPFAM" id="SSF46785">
    <property type="entry name" value="Winged helix' DNA-binding domain"/>
    <property type="match status" value="1"/>
</dbReference>
<dbReference type="RefSeq" id="WP_031496042.1">
    <property type="nucleotide sequence ID" value="NZ_CP033578.1"/>
</dbReference>
<dbReference type="PROSITE" id="PS50110">
    <property type="entry name" value="RESPONSE_REGULATORY"/>
    <property type="match status" value="1"/>
</dbReference>
<protein>
    <submittedName>
        <fullName evidence="5">ArsR family transcriptional regulator</fullName>
    </submittedName>
    <submittedName>
        <fullName evidence="4">Response regulator</fullName>
    </submittedName>
</protein>
<sequence>MTLRLLLAEDDKELQEALIEALSLESFDVVAFDNAEDAIEAALVQHFDVALLDVVMPGITGIEALSSLRRIHPNIGIVISTAFATVDVAVDAMKKGADEFLTKPFNLTTVSTTLKRIHAQRSPKSPKLERDDDLVFSALSNPIRRQVLKQLRLHRKMKFMDLCRVVGVEDHTKFNFHLRQLVKAGLVFKGEGKIYSLTQMGLQVHSGLLK</sequence>
<proteinExistence type="predicted"/>
<reference evidence="5" key="1">
    <citation type="submission" date="2017-09" db="EMBL/GenBank/DDBJ databases">
        <authorList>
            <person name="Girard L."/>
            <person name="Lami R."/>
            <person name="Suzuki M."/>
            <person name="Baudart J."/>
        </authorList>
    </citation>
    <scope>NUCLEOTIDE SEQUENCE</scope>
    <source>
        <strain evidence="5">17LN0615E</strain>
    </source>
</reference>
<dbReference type="SMART" id="SM00418">
    <property type="entry name" value="HTH_ARSR"/>
    <property type="match status" value="1"/>
</dbReference>
<dbReference type="AlphaFoldDB" id="A0A2S9ZLU2"/>
<dbReference type="PANTHER" id="PTHR48111:SF56">
    <property type="entry name" value="TETRATHIONATE RESPONSE REGULATORY PROTEIN TTRR"/>
    <property type="match status" value="1"/>
</dbReference>
<dbReference type="PANTHER" id="PTHR48111">
    <property type="entry name" value="REGULATOR OF RPOS"/>
    <property type="match status" value="1"/>
</dbReference>
<name>A0A2S9ZLU2_9VIBR</name>
<dbReference type="InterPro" id="IPR001845">
    <property type="entry name" value="HTH_ArsR_DNA-bd_dom"/>
</dbReference>
<feature type="modified residue" description="4-aspartylphosphate" evidence="2">
    <location>
        <position position="53"/>
    </location>
</feature>
<organism evidence="4 7">
    <name type="scientific">Vibrio mediterranei</name>
    <dbReference type="NCBI Taxonomy" id="689"/>
    <lineage>
        <taxon>Bacteria</taxon>
        <taxon>Pseudomonadati</taxon>
        <taxon>Pseudomonadota</taxon>
        <taxon>Gammaproteobacteria</taxon>
        <taxon>Vibrionales</taxon>
        <taxon>Vibrionaceae</taxon>
        <taxon>Vibrio</taxon>
    </lineage>
</organism>
<dbReference type="SUPFAM" id="SSF52172">
    <property type="entry name" value="CheY-like"/>
    <property type="match status" value="1"/>
</dbReference>
<dbReference type="GO" id="GO:0032993">
    <property type="term" value="C:protein-DNA complex"/>
    <property type="evidence" value="ECO:0007669"/>
    <property type="project" value="TreeGrafter"/>
</dbReference>
<reference evidence="5 6" key="2">
    <citation type="submission" date="2018-03" db="EMBL/GenBank/DDBJ databases">
        <title>Genetic Diversity and Phenotypic Plasticity of AHL Mediated Quorum Sensing in Environmental Strains of Vibrio mediterranei.</title>
        <authorList>
            <person name="Lantoine F."/>
            <person name="Vouve F."/>
        </authorList>
    </citation>
    <scope>NUCLEOTIDE SEQUENCE [LARGE SCALE GENOMIC DNA]</scope>
    <source>
        <strain evidence="5 6">17LN0615E</strain>
    </source>
</reference>
<dbReference type="GO" id="GO:0003700">
    <property type="term" value="F:DNA-binding transcription factor activity"/>
    <property type="evidence" value="ECO:0007669"/>
    <property type="project" value="InterPro"/>
</dbReference>
<gene>
    <name evidence="5" type="ORF">COR51_15720</name>
    <name evidence="4" type="ORF">ECB94_26755</name>
</gene>
<dbReference type="InterPro" id="IPR011006">
    <property type="entry name" value="CheY-like_superfamily"/>
</dbReference>
<evidence type="ECO:0000313" key="4">
    <source>
        <dbReference type="EMBL" id="AYV24830.1"/>
    </source>
</evidence>
<feature type="domain" description="Response regulatory" evidence="3">
    <location>
        <begin position="4"/>
        <end position="118"/>
    </location>
</feature>
<keyword evidence="6" id="KW-1185">Reference proteome</keyword>